<proteinExistence type="predicted"/>
<feature type="compositionally biased region" description="Polar residues" evidence="1">
    <location>
        <begin position="1"/>
        <end position="16"/>
    </location>
</feature>
<dbReference type="EMBL" id="HBUF01205913">
    <property type="protein sequence ID" value="CAG6663774.1"/>
    <property type="molecule type" value="Transcribed_RNA"/>
</dbReference>
<reference evidence="2" key="1">
    <citation type="submission" date="2021-05" db="EMBL/GenBank/DDBJ databases">
        <authorList>
            <person name="Alioto T."/>
            <person name="Alioto T."/>
            <person name="Gomez Garrido J."/>
        </authorList>
    </citation>
    <scope>NUCLEOTIDE SEQUENCE</scope>
</reference>
<feature type="region of interest" description="Disordered" evidence="1">
    <location>
        <begin position="1"/>
        <end position="23"/>
    </location>
</feature>
<name>A0A8D8S5Q7_9HEMI</name>
<sequence length="130" mass="15033">MRTIQGTDAHIQSQAGEDSDIDDEKIRLRKANHVGNVVIKQEKDLDDDEYVDVMEENRETITVKPSGMKGKNRTPLEQVLKKNLELMTTNVKSKSRMSYLNIICKNLNKPNVQYANEEEEEEDYNRIHIA</sequence>
<dbReference type="EMBL" id="HBUF01205914">
    <property type="protein sequence ID" value="CAG6663775.1"/>
    <property type="molecule type" value="Transcribed_RNA"/>
</dbReference>
<evidence type="ECO:0000313" key="2">
    <source>
        <dbReference type="EMBL" id="CAG6663774.1"/>
    </source>
</evidence>
<dbReference type="AlphaFoldDB" id="A0A8D8S5Q7"/>
<protein>
    <submittedName>
        <fullName evidence="2">Uncharacterized protein</fullName>
    </submittedName>
</protein>
<organism evidence="2">
    <name type="scientific">Cacopsylla melanoneura</name>
    <dbReference type="NCBI Taxonomy" id="428564"/>
    <lineage>
        <taxon>Eukaryota</taxon>
        <taxon>Metazoa</taxon>
        <taxon>Ecdysozoa</taxon>
        <taxon>Arthropoda</taxon>
        <taxon>Hexapoda</taxon>
        <taxon>Insecta</taxon>
        <taxon>Pterygota</taxon>
        <taxon>Neoptera</taxon>
        <taxon>Paraneoptera</taxon>
        <taxon>Hemiptera</taxon>
        <taxon>Sternorrhyncha</taxon>
        <taxon>Psylloidea</taxon>
        <taxon>Psyllidae</taxon>
        <taxon>Psyllinae</taxon>
        <taxon>Cacopsylla</taxon>
    </lineage>
</organism>
<accession>A0A8D8S5Q7</accession>
<evidence type="ECO:0000256" key="1">
    <source>
        <dbReference type="SAM" id="MobiDB-lite"/>
    </source>
</evidence>